<dbReference type="Gene3D" id="2.160.20.120">
    <property type="match status" value="1"/>
</dbReference>
<reference evidence="1 2" key="1">
    <citation type="submission" date="2019-12" db="EMBL/GenBank/DDBJ databases">
        <title>Draft genome sequences Bradyrhizobium cajani AMBPC1010, Bradyrhizobium pachyrhizi AMBPC1040 and Bradyrhizobium yuanmingense ALSPC3051, three plant growth promoting strains isolated from nodules of Cajanus cajan L. in Dominican Republic.</title>
        <authorList>
            <person name="Flores-Felix J.D."/>
            <person name="Araujo J."/>
            <person name="Diaz-Alcantara C."/>
            <person name="Gonzalez-Andres F."/>
            <person name="Velazquez E."/>
        </authorList>
    </citation>
    <scope>NUCLEOTIDE SEQUENCE [LARGE SCALE GENOMIC DNA]</scope>
    <source>
        <strain evidence="1 2">1010</strain>
    </source>
</reference>
<proteinExistence type="predicted"/>
<name>A0A844TLW2_9BRAD</name>
<evidence type="ECO:0000313" key="2">
    <source>
        <dbReference type="Proteomes" id="UP000449969"/>
    </source>
</evidence>
<gene>
    <name evidence="1" type="ORF">GPL20_23380</name>
</gene>
<organism evidence="1 2">
    <name type="scientific">Bradyrhizobium cajani</name>
    <dbReference type="NCBI Taxonomy" id="1928661"/>
    <lineage>
        <taxon>Bacteria</taxon>
        <taxon>Pseudomonadati</taxon>
        <taxon>Pseudomonadota</taxon>
        <taxon>Alphaproteobacteria</taxon>
        <taxon>Hyphomicrobiales</taxon>
        <taxon>Nitrobacteraceae</taxon>
        <taxon>Bradyrhizobium</taxon>
    </lineage>
</organism>
<dbReference type="Gene3D" id="2.60.40.10">
    <property type="entry name" value="Immunoglobulins"/>
    <property type="match status" value="7"/>
</dbReference>
<dbReference type="InterPro" id="IPR013783">
    <property type="entry name" value="Ig-like_fold"/>
</dbReference>
<dbReference type="EMBL" id="WQNE01000021">
    <property type="protein sequence ID" value="MVT75951.1"/>
    <property type="molecule type" value="Genomic_DNA"/>
</dbReference>
<protein>
    <submittedName>
        <fullName evidence="1">Adhesin</fullName>
    </submittedName>
</protein>
<comment type="caution">
    <text evidence="1">The sequence shown here is derived from an EMBL/GenBank/DDBJ whole genome shotgun (WGS) entry which is preliminary data.</text>
</comment>
<keyword evidence="2" id="KW-1185">Reference proteome</keyword>
<evidence type="ECO:0000313" key="1">
    <source>
        <dbReference type="EMBL" id="MVT75951.1"/>
    </source>
</evidence>
<accession>A0A844TLW2</accession>
<sequence length="2954" mass="284033">HFGIGGFGAGNGGVSFAYRADGSYQAKIGNVGGGGLGAGGGIFVQEGGTLILESGSLSGGSVAGGAAGPIQPAHQVYSMPGAGQGLGSGIFLQGNETLTFAPASGATVTVADVIADQGGNGGRGAVDIKGTGIVELDAANTYSGGTTIEAGATLQLGAAGSLGTGAVTNNGTLHLIHATTVANAVVDNNDVLLDGSETYTFASAISGSGTITFGSGWTTLAFNSGAPTPVIRGFGVGDVIDLKAVAATGVGSYVNGILTLTGAGGAVVGTLNFDPAQADLVSTGFRVVPDGNGGTYVVLNGIQTVFEISTFADFQAALTSIKDGGINSAANTAYTINIHANLSVTAFITAIDMASGDTLTIHGLGHTIDGAVNGVATYSGLYLRSGSLAVSDLTIQNTIQRGGDGTGDPHSRNGAGGGGLGAGGGLFVGAGASAMLDNVSFTGDRAIGGNGGRGYNAVPPVDTDIGRGGLFEGRYNYNNGYGGFGTGGRGSNGFIGSSNGGFGAGGGGGASFFSNNPSGFHSSGQNGAIGGYGAGTGGNGNWPGSFGAGGGGGAGLGGAIFVMAGGSLSVSNGNLSGNNAIGGAGGFGGNSGSAGQGLGGAFFNNGSEIVLASSAGKTLNIGDSIAGTGILDLTGAGDFVFSGAISGSQTINISGSGDVTLAGPITGSEIINITGSGDVTVTGSITGSEIINVAGSGNVVLQGPITGNETINYTGTGSLTLPVAHVASAGDLVTAITDVNIGGKLSIARVHTHEIDLTADTALTAGMPKFNLAAGDTVTINTAGHTLDGAVNGAGGGFSFTATASGGGAVLLGNAIPTFDVANLSELVTAFNTINVGGLFSSPNINYVINLGGDVPLGSLSAGMLNLAAGDTLTINTAGHTLNGAVNGNGPAFTFATGASMGTPAFTGHPIATFTVGTIAEFNAALAAINPGGFYYGTNIDYEIDLTADLKLTGNMAALFLAAGDTLTIKGGGHTIDGSVNGTATYSGFDLESGNLVLSQLTIEGTLAHGHDGGSVAHAYAGAGGGGLGAGGGLFIGAGASATLDGVAFTGNSAIGGSGGNGGAAGGYNGYVGGGGPGSPVSGFGIGGAGGWGRQPAFYAHSRSNGLAGSFGGGGGGGASVYRVIPRSPPFFGGDLYAGLGGSGGYGAGSGGGGGVRVPSGGGGGGAGLGGGVFVASGGSLTIQSGSIGGNTVVGGLGGASTTAAGGDGQGIGSGLFTISQNITFAPQLGDTLTVSDAIAGAGVGVVHIAGAGNVTLSGAITGTTIDISNTGTVSLTAGDLVNDSFSLSGSAHYTLANKITGGGTISASGTSVLTITGMNLLTGGMVLSGNSTIDLTSVNSIGSGIITFVPNSGATLIIEAGVTVSNQINGFNPGDTIKLVGFAANATATMGAGNVLTVTDGVHSIDLHLNPGLNFSLFTFDVTAYSGGVMVTDRVPFAITGVVGQPVYGSGVELRGTAAPGTTVTIIANGGTTVLGTGIVDGNGNFDLITSPLADGFYTFQAVSQTGTSSQISAGFAVTVLPSAPVITTQIGHPLNGDTVELKGTALPNQTIKLYLDGSSTVFATGVADANGNFDIVTPALTDGIHTIRATETDSLGLVSPLSAGFIVNVNPTAPTITALVNNPFNGGPIEVKGTGEPNHIIQIFADGGTTVIGTGTTNASGQFDIVTSAGLSNGVHTLTAVALVSNLPSTASNSFSVTVVPSAPVITTLVGQPDNDGTIEVKGTGQPNQTVTLYADGGATSVGTGVIDATGHFDITTTLTFPDGVHRLTATATDAANLVSPVSSQFTVNVIPDTPVISAVLPVSGTSQRIEVQGTGEVGETIKLFADGSTTVLATGVVDATGHFDIFADILGGAHTIRATETNAANLVSVISSGVSVNVTPNAPAITALVGQPINGTTVTVKGTAQHVGGTITLYADGGMTAVGTGTVAANGTFSITTTVTFADAVHIFTATETDDGIASALSPAFTVNVNPIAPTITAQIGTTVEGGALEFVGTGEVGNIVTITLSGVTIGSGIVDATGHFDITTISGLNPGVQAVSVTETNAAHLTSSASGFVATVAPVAPVITSVVSVDDPGGRVEAFGTGKAGDIITLYADGGTTAIGSGTVDQTGHFAIYSTNGLALGDGAHTITATQTLVNGAGSATSAASTASNVNVATTATSFTITSAADLAADIAAIDLTGAYSHANTHYTFNIVGDLVLSTQLAAFNLASGDTLTIHGNGHTLDAHGLPGLFVYSGTIDIDNLSVINAVAKGGDSTSGGGGGAGLGGGLFIASGGAVTLDNVSFALDRAVGGNGSYFNGYSASGGGGMGGAGNINGGGGVGLAASGGSYFGYAPGRGIVIGAAAGGGAGGADGGGGVTGTSASGGGRYGYAGGAGGGIGGSVGTATSGGAGGFGGGGGGGVANPVDFTGSAGGAGGFGGGGGAGLRGAGGTGGFGGGGGGGAGYLGYANGAGGFGGGQGNNQAGGGGLGAGGAIFVQEGGSLTFGGSGGTHDNSVAGGSGSNVGHNSGSGLGSGIFLQGNQTITFAPDAAHIISISDVIADMTGSHDASGQTGAGHLVLDGEGTLVLGTANTFTGGITIENGTLDLTASGAAGSGAIDFSAAGHAALEFRAANAPVNAIEHFGTRDQIIVDGFHATSETFVDGVLVLSGASGSVSLTVSGDDIASLSDFHFAYDSAANTTIITAGPDRSGNDVIHYGAGAHSLTGGTGDDVFFFRGSDLAAGVTDKITDFSWATASNEHDRIHIEGVDPNTVSVSTVNGGHDTDIAISVAGGTAHILLQGVGSGALQIEFQNTTPTDDAHLNTLLTPSTVNETVASFYLGANPPYAKSLVSHAADGSVVAQDVTNNDGSHTVTVQGDNAALTASAANDTFVFQFNSQVAATATIGNFDVAHDVLQLSQSVYADAAAALAAIAADPHNAGNPADTTIALDALHSVTLYGVNPNLLQQRDFLVV</sequence>
<feature type="non-terminal residue" evidence="1">
    <location>
        <position position="1"/>
    </location>
</feature>
<dbReference type="Proteomes" id="UP000449969">
    <property type="component" value="Unassembled WGS sequence"/>
</dbReference>